<name>A0A7S3FDQ0_9EUKA</name>
<reference evidence="1" key="1">
    <citation type="submission" date="2021-01" db="EMBL/GenBank/DDBJ databases">
        <authorList>
            <person name="Corre E."/>
            <person name="Pelletier E."/>
            <person name="Niang G."/>
            <person name="Scheremetjew M."/>
            <person name="Finn R."/>
            <person name="Kale V."/>
            <person name="Holt S."/>
            <person name="Cochrane G."/>
            <person name="Meng A."/>
            <person name="Brown T."/>
            <person name="Cohen L."/>
        </authorList>
    </citation>
    <scope>NUCLEOTIDE SEQUENCE</scope>
    <source>
        <strain evidence="1">CCMP281</strain>
    </source>
</reference>
<dbReference type="EMBL" id="HBHX01062326">
    <property type="protein sequence ID" value="CAE0142670.1"/>
    <property type="molecule type" value="Transcribed_RNA"/>
</dbReference>
<organism evidence="1">
    <name type="scientific">Haptolina ericina</name>
    <dbReference type="NCBI Taxonomy" id="156174"/>
    <lineage>
        <taxon>Eukaryota</taxon>
        <taxon>Haptista</taxon>
        <taxon>Haptophyta</taxon>
        <taxon>Prymnesiophyceae</taxon>
        <taxon>Prymnesiales</taxon>
        <taxon>Prymnesiaceae</taxon>
        <taxon>Haptolina</taxon>
    </lineage>
</organism>
<sequence length="116" mass="12860">MVARGRIARFEQVITEAVKKENVDDKAVRSQAKFHAKLAKFQQPAVSNSTVERTEQLYKKSVKDKLDAFEAANKAAASKVEFKKTWKKVGQGSYKLKNQVTGLGAPPPKKSVTDLP</sequence>
<proteinExistence type="predicted"/>
<dbReference type="AlphaFoldDB" id="A0A7S3FDQ0"/>
<evidence type="ECO:0000313" key="1">
    <source>
        <dbReference type="EMBL" id="CAE0142670.1"/>
    </source>
</evidence>
<accession>A0A7S3FDQ0</accession>
<gene>
    <name evidence="1" type="ORF">HERI1096_LOCUS34449</name>
</gene>
<protein>
    <submittedName>
        <fullName evidence="1">Uncharacterized protein</fullName>
    </submittedName>
</protein>